<dbReference type="GO" id="GO:0006509">
    <property type="term" value="P:membrane protein ectodomain proteolysis"/>
    <property type="evidence" value="ECO:0007669"/>
    <property type="project" value="TreeGrafter"/>
</dbReference>
<dbReference type="VEuPathDB" id="VectorBase:RSAN_042290"/>
<reference evidence="10" key="2">
    <citation type="submission" date="2021-09" db="EMBL/GenBank/DDBJ databases">
        <authorList>
            <person name="Jia N."/>
            <person name="Wang J."/>
            <person name="Shi W."/>
            <person name="Du L."/>
            <person name="Sun Y."/>
            <person name="Zhan W."/>
            <person name="Jiang J."/>
            <person name="Wang Q."/>
            <person name="Zhang B."/>
            <person name="Ji P."/>
            <person name="Sakyi L.B."/>
            <person name="Cui X."/>
            <person name="Yuan T."/>
            <person name="Jiang B."/>
            <person name="Yang W."/>
            <person name="Lam T.T.-Y."/>
            <person name="Chang Q."/>
            <person name="Ding S."/>
            <person name="Wang X."/>
            <person name="Zhu J."/>
            <person name="Ruan X."/>
            <person name="Zhao L."/>
            <person name="Wei J."/>
            <person name="Que T."/>
            <person name="Du C."/>
            <person name="Cheng J."/>
            <person name="Dai P."/>
            <person name="Han X."/>
            <person name="Huang E."/>
            <person name="Gao Y."/>
            <person name="Liu J."/>
            <person name="Shao H."/>
            <person name="Ye R."/>
            <person name="Li L."/>
            <person name="Wei W."/>
            <person name="Wang X."/>
            <person name="Wang C."/>
            <person name="Huo Q."/>
            <person name="Li W."/>
            <person name="Guo W."/>
            <person name="Chen H."/>
            <person name="Chen S."/>
            <person name="Zhou L."/>
            <person name="Zhou L."/>
            <person name="Ni X."/>
            <person name="Tian J."/>
            <person name="Zhou Y."/>
            <person name="Sheng Y."/>
            <person name="Liu T."/>
            <person name="Pan Y."/>
            <person name="Xia L."/>
            <person name="Li J."/>
            <person name="Zhao F."/>
            <person name="Cao W."/>
        </authorList>
    </citation>
    <scope>NUCLEOTIDE SEQUENCE</scope>
    <source>
        <strain evidence="10">Rsan-2018</strain>
        <tissue evidence="10">Larvae</tissue>
    </source>
</reference>
<feature type="transmembrane region" description="Helical" evidence="8">
    <location>
        <begin position="137"/>
        <end position="158"/>
    </location>
</feature>
<evidence type="ECO:0000256" key="6">
    <source>
        <dbReference type="ARBA" id="ARBA00023034"/>
    </source>
</evidence>
<dbReference type="EC" id="3.4.23.-" evidence="8"/>
<keyword evidence="6 8" id="KW-0333">Golgi apparatus</keyword>
<feature type="transmembrane region" description="Helical" evidence="8">
    <location>
        <begin position="395"/>
        <end position="418"/>
    </location>
</feature>
<dbReference type="InterPro" id="IPR006639">
    <property type="entry name" value="Preselin/SPP"/>
</dbReference>
<keyword evidence="8" id="KW-0378">Hydrolase</keyword>
<dbReference type="GO" id="GO:0005789">
    <property type="term" value="C:endoplasmic reticulum membrane"/>
    <property type="evidence" value="ECO:0007669"/>
    <property type="project" value="UniProtKB-SubCell"/>
</dbReference>
<dbReference type="EMBL" id="JABSTV010001246">
    <property type="protein sequence ID" value="KAH7975764.1"/>
    <property type="molecule type" value="Genomic_DNA"/>
</dbReference>
<dbReference type="InterPro" id="IPR042524">
    <property type="entry name" value="Presenilin_C"/>
</dbReference>
<dbReference type="OrthoDB" id="6418340at2759"/>
<keyword evidence="7 8" id="KW-0472">Membrane</keyword>
<dbReference type="PRINTS" id="PR01072">
    <property type="entry name" value="PRESENILIN"/>
</dbReference>
<evidence type="ECO:0000256" key="7">
    <source>
        <dbReference type="ARBA" id="ARBA00023136"/>
    </source>
</evidence>
<organism evidence="10 11">
    <name type="scientific">Rhipicephalus sanguineus</name>
    <name type="common">Brown dog tick</name>
    <name type="synonym">Ixodes sanguineus</name>
    <dbReference type="NCBI Taxonomy" id="34632"/>
    <lineage>
        <taxon>Eukaryota</taxon>
        <taxon>Metazoa</taxon>
        <taxon>Ecdysozoa</taxon>
        <taxon>Arthropoda</taxon>
        <taxon>Chelicerata</taxon>
        <taxon>Arachnida</taxon>
        <taxon>Acari</taxon>
        <taxon>Parasitiformes</taxon>
        <taxon>Ixodida</taxon>
        <taxon>Ixodoidea</taxon>
        <taxon>Ixodidae</taxon>
        <taxon>Rhipicephalinae</taxon>
        <taxon>Rhipicephalus</taxon>
        <taxon>Rhipicephalus</taxon>
    </lineage>
</organism>
<feature type="compositionally biased region" description="Basic and acidic residues" evidence="9">
    <location>
        <begin position="334"/>
        <end position="365"/>
    </location>
</feature>
<gene>
    <name evidence="10" type="ORF">HPB52_005006</name>
</gene>
<dbReference type="PANTHER" id="PTHR10202">
    <property type="entry name" value="PRESENILIN"/>
    <property type="match status" value="1"/>
</dbReference>
<keyword evidence="4 8" id="KW-0914">Notch signaling pathway</keyword>
<evidence type="ECO:0000256" key="8">
    <source>
        <dbReference type="RuleBase" id="RU361148"/>
    </source>
</evidence>
<accession>A0A9D4QDG6</accession>
<evidence type="ECO:0000256" key="5">
    <source>
        <dbReference type="ARBA" id="ARBA00022989"/>
    </source>
</evidence>
<evidence type="ECO:0000256" key="9">
    <source>
        <dbReference type="SAM" id="MobiDB-lite"/>
    </source>
</evidence>
<dbReference type="GO" id="GO:0034205">
    <property type="term" value="P:amyloid-beta formation"/>
    <property type="evidence" value="ECO:0007669"/>
    <property type="project" value="TreeGrafter"/>
</dbReference>
<comment type="similarity">
    <text evidence="1 8">Belongs to the peptidase A22A family.</text>
</comment>
<comment type="function">
    <text evidence="8">Probable subunit of the gamma-secretase complex, an endoprotease complex that catalyzes the intramembrane cleavage of integral membrane proteins such as Notch receptors.</text>
</comment>
<dbReference type="Gene3D" id="1.10.472.100">
    <property type="entry name" value="Presenilin"/>
    <property type="match status" value="1"/>
</dbReference>
<dbReference type="GO" id="GO:0042500">
    <property type="term" value="F:aspartic endopeptidase activity, intramembrane cleaving"/>
    <property type="evidence" value="ECO:0007669"/>
    <property type="project" value="InterPro"/>
</dbReference>
<dbReference type="AlphaFoldDB" id="A0A9D4QDG6"/>
<dbReference type="PANTHER" id="PTHR10202:SF13">
    <property type="entry name" value="PRESENILIN HOMOLOG"/>
    <property type="match status" value="1"/>
</dbReference>
<keyword evidence="11" id="KW-1185">Reference proteome</keyword>
<evidence type="ECO:0000256" key="3">
    <source>
        <dbReference type="ARBA" id="ARBA00022824"/>
    </source>
</evidence>
<dbReference type="GO" id="GO:0016485">
    <property type="term" value="P:protein processing"/>
    <property type="evidence" value="ECO:0007669"/>
    <property type="project" value="InterPro"/>
</dbReference>
<evidence type="ECO:0000313" key="10">
    <source>
        <dbReference type="EMBL" id="KAH7975764.1"/>
    </source>
</evidence>
<proteinExistence type="inferred from homology"/>
<dbReference type="Proteomes" id="UP000821837">
    <property type="component" value="Chromosome 10"/>
</dbReference>
<keyword evidence="2 8" id="KW-0812">Transmembrane</keyword>
<sequence length="457" mass="50720">MAQERQRIPANIPWEVLDDALTHVVRILTAVSCSMLLVIFTTKLSPHILYNGGVTLPYTPLPDTDDQLFLTRATNAVANALLIIGVVIVMTMLMVTLYYYRFYSVIRAWITYACAMILFMSPVTYMDIVFHKYNVPADLFSVGLFVYNFVALGLVVILSKGPLLVQQFYLVVESSFMAIMLLKFLPAWTLWVVLCLIPVWDLVAVLSVVGPLRILVETAQERKEGLQPGLVFSTMAMGTFSGMAKQHSERGPSKQRRSHGRRTSEWRQSDVPGPSPQGPLYFESPGVLLDDPSMSYRRPSDTGSSGSEPYDLAEDRAEQAMSPVHVAGVSPSQRRPDQARKPSMDLERKPLLDLERGSSSKSSSDYHEIQGINMGLGDFVFYSVLVGKVATFGDWTILCACFVGILVGNCVTIFMLAIMKMALPALPVSMALGLTFVGFHQLIQSFTNELFTVQAFI</sequence>
<dbReference type="GO" id="GO:0007219">
    <property type="term" value="P:Notch signaling pathway"/>
    <property type="evidence" value="ECO:0007669"/>
    <property type="project" value="UniProtKB-KW"/>
</dbReference>
<feature type="transmembrane region" description="Helical" evidence="8">
    <location>
        <begin position="189"/>
        <end position="214"/>
    </location>
</feature>
<feature type="region of interest" description="Disordered" evidence="9">
    <location>
        <begin position="321"/>
        <end position="365"/>
    </location>
</feature>
<dbReference type="GO" id="GO:0070765">
    <property type="term" value="C:gamma-secretase complex"/>
    <property type="evidence" value="ECO:0007669"/>
    <property type="project" value="TreeGrafter"/>
</dbReference>
<dbReference type="GO" id="GO:0055074">
    <property type="term" value="P:calcium ion homeostasis"/>
    <property type="evidence" value="ECO:0007669"/>
    <property type="project" value="TreeGrafter"/>
</dbReference>
<protein>
    <recommendedName>
        <fullName evidence="8">Presenilin</fullName>
        <ecNumber evidence="8">3.4.23.-</ecNumber>
    </recommendedName>
</protein>
<keyword evidence="3 8" id="KW-0256">Endoplasmic reticulum</keyword>
<keyword evidence="5 8" id="KW-1133">Transmembrane helix</keyword>
<evidence type="ECO:0000256" key="4">
    <source>
        <dbReference type="ARBA" id="ARBA00022976"/>
    </source>
</evidence>
<feature type="region of interest" description="Disordered" evidence="9">
    <location>
        <begin position="243"/>
        <end position="284"/>
    </location>
</feature>
<dbReference type="Pfam" id="PF01080">
    <property type="entry name" value="Presenilin"/>
    <property type="match status" value="1"/>
</dbReference>
<dbReference type="GO" id="GO:0000139">
    <property type="term" value="C:Golgi membrane"/>
    <property type="evidence" value="ECO:0007669"/>
    <property type="project" value="UniProtKB-SubCell"/>
</dbReference>
<reference evidence="10" key="1">
    <citation type="journal article" date="2020" name="Cell">
        <title>Large-Scale Comparative Analyses of Tick Genomes Elucidate Their Genetic Diversity and Vector Capacities.</title>
        <authorList>
            <consortium name="Tick Genome and Microbiome Consortium (TIGMIC)"/>
            <person name="Jia N."/>
            <person name="Wang J."/>
            <person name="Shi W."/>
            <person name="Du L."/>
            <person name="Sun Y."/>
            <person name="Zhan W."/>
            <person name="Jiang J.F."/>
            <person name="Wang Q."/>
            <person name="Zhang B."/>
            <person name="Ji P."/>
            <person name="Bell-Sakyi L."/>
            <person name="Cui X.M."/>
            <person name="Yuan T.T."/>
            <person name="Jiang B.G."/>
            <person name="Yang W.F."/>
            <person name="Lam T.T."/>
            <person name="Chang Q.C."/>
            <person name="Ding S.J."/>
            <person name="Wang X.J."/>
            <person name="Zhu J.G."/>
            <person name="Ruan X.D."/>
            <person name="Zhao L."/>
            <person name="Wei J.T."/>
            <person name="Ye R.Z."/>
            <person name="Que T.C."/>
            <person name="Du C.H."/>
            <person name="Zhou Y.H."/>
            <person name="Cheng J.X."/>
            <person name="Dai P.F."/>
            <person name="Guo W.B."/>
            <person name="Han X.H."/>
            <person name="Huang E.J."/>
            <person name="Li L.F."/>
            <person name="Wei W."/>
            <person name="Gao Y.C."/>
            <person name="Liu J.Z."/>
            <person name="Shao H.Z."/>
            <person name="Wang X."/>
            <person name="Wang C.C."/>
            <person name="Yang T.C."/>
            <person name="Huo Q.B."/>
            <person name="Li W."/>
            <person name="Chen H.Y."/>
            <person name="Chen S.E."/>
            <person name="Zhou L.G."/>
            <person name="Ni X.B."/>
            <person name="Tian J.H."/>
            <person name="Sheng Y."/>
            <person name="Liu T."/>
            <person name="Pan Y.S."/>
            <person name="Xia L.Y."/>
            <person name="Li J."/>
            <person name="Zhao F."/>
            <person name="Cao W.C."/>
        </authorList>
    </citation>
    <scope>NUCLEOTIDE SEQUENCE</scope>
    <source>
        <strain evidence="10">Rsan-2018</strain>
    </source>
</reference>
<evidence type="ECO:0000256" key="1">
    <source>
        <dbReference type="ARBA" id="ARBA00008604"/>
    </source>
</evidence>
<evidence type="ECO:0000256" key="2">
    <source>
        <dbReference type="ARBA" id="ARBA00022692"/>
    </source>
</evidence>
<feature type="transmembrane region" description="Helical" evidence="8">
    <location>
        <begin position="425"/>
        <end position="443"/>
    </location>
</feature>
<comment type="domain">
    <text evidence="8">The PAL motif is required for normal active site conformation.</text>
</comment>
<name>A0A9D4QDG6_RHISA</name>
<comment type="subunit">
    <text evidence="8">Homodimer.</text>
</comment>
<evidence type="ECO:0000313" key="11">
    <source>
        <dbReference type="Proteomes" id="UP000821837"/>
    </source>
</evidence>
<dbReference type="InterPro" id="IPR001108">
    <property type="entry name" value="Peptidase_A22A"/>
</dbReference>
<dbReference type="SMART" id="SM00730">
    <property type="entry name" value="PSN"/>
    <property type="match status" value="1"/>
</dbReference>
<keyword evidence="8" id="KW-0645">Protease</keyword>
<feature type="transmembrane region" description="Helical" evidence="8">
    <location>
        <begin position="106"/>
        <end position="125"/>
    </location>
</feature>
<comment type="subcellular location">
    <subcellularLocation>
        <location evidence="8">Endoplasmic reticulum membrane</location>
        <topology evidence="8">Multi-pass membrane protein</topology>
    </subcellularLocation>
    <subcellularLocation>
        <location evidence="8">Golgi apparatus membrane</location>
        <topology evidence="8">Multi-pass membrane protein</topology>
    </subcellularLocation>
</comment>
<feature type="transmembrane region" description="Helical" evidence="8">
    <location>
        <begin position="76"/>
        <end position="100"/>
    </location>
</feature>
<comment type="caution">
    <text evidence="10">The sequence shown here is derived from an EMBL/GenBank/DDBJ whole genome shotgun (WGS) entry which is preliminary data.</text>
</comment>